<name>A0A0V1G5M5_TRIPS</name>
<evidence type="ECO:0000313" key="1">
    <source>
        <dbReference type="EMBL" id="KRY93410.1"/>
    </source>
</evidence>
<protein>
    <submittedName>
        <fullName evidence="1">Uncharacterized protein</fullName>
    </submittedName>
</protein>
<dbReference type="AlphaFoldDB" id="A0A0V1G5M5"/>
<accession>A0A0V1G5M5</accession>
<dbReference type="Proteomes" id="UP000054995">
    <property type="component" value="Unassembled WGS sequence"/>
</dbReference>
<comment type="caution">
    <text evidence="1">The sequence shown here is derived from an EMBL/GenBank/DDBJ whole genome shotgun (WGS) entry which is preliminary data.</text>
</comment>
<gene>
    <name evidence="1" type="ORF">T4D_10930</name>
</gene>
<sequence>MLIFNTDVEVVAVNDFERVEPQLTALILDNQKNLTIDYSARLNSVLHFGATSRSQTERSKTINWKILNRMKGEAIKKIEEVGLHEKTCE</sequence>
<evidence type="ECO:0000313" key="2">
    <source>
        <dbReference type="Proteomes" id="UP000054995"/>
    </source>
</evidence>
<proteinExistence type="predicted"/>
<organism evidence="1 2">
    <name type="scientific">Trichinella pseudospiralis</name>
    <name type="common">Parasitic roundworm</name>
    <dbReference type="NCBI Taxonomy" id="6337"/>
    <lineage>
        <taxon>Eukaryota</taxon>
        <taxon>Metazoa</taxon>
        <taxon>Ecdysozoa</taxon>
        <taxon>Nematoda</taxon>
        <taxon>Enoplea</taxon>
        <taxon>Dorylaimia</taxon>
        <taxon>Trichinellida</taxon>
        <taxon>Trichinellidae</taxon>
        <taxon>Trichinella</taxon>
    </lineage>
</organism>
<keyword evidence="2" id="KW-1185">Reference proteome</keyword>
<reference evidence="1 2" key="1">
    <citation type="submission" date="2015-01" db="EMBL/GenBank/DDBJ databases">
        <title>Evolution of Trichinella species and genotypes.</title>
        <authorList>
            <person name="Korhonen P.K."/>
            <person name="Edoardo P."/>
            <person name="Giuseppe L.R."/>
            <person name="Gasser R.B."/>
        </authorList>
    </citation>
    <scope>NUCLEOTIDE SEQUENCE [LARGE SCALE GENOMIC DNA]</scope>
    <source>
        <strain evidence="1">ISS470</strain>
    </source>
</reference>
<dbReference type="OrthoDB" id="10515943at2759"/>
<dbReference type="EMBL" id="JYDT01000002">
    <property type="protein sequence ID" value="KRY93410.1"/>
    <property type="molecule type" value="Genomic_DNA"/>
</dbReference>